<dbReference type="GO" id="GO:0005506">
    <property type="term" value="F:iron ion binding"/>
    <property type="evidence" value="ECO:0007669"/>
    <property type="project" value="InterPro"/>
</dbReference>
<evidence type="ECO:0000256" key="8">
    <source>
        <dbReference type="SAM" id="MobiDB-lite"/>
    </source>
</evidence>
<dbReference type="InterPro" id="IPR036396">
    <property type="entry name" value="Cyt_P450_sf"/>
</dbReference>
<dbReference type="GO" id="GO:0016705">
    <property type="term" value="F:oxidoreductase activity, acting on paired donors, with incorporation or reduction of molecular oxygen"/>
    <property type="evidence" value="ECO:0007669"/>
    <property type="project" value="InterPro"/>
</dbReference>
<dbReference type="InterPro" id="IPR017972">
    <property type="entry name" value="Cyt_P450_CS"/>
</dbReference>
<evidence type="ECO:0000256" key="3">
    <source>
        <dbReference type="ARBA" id="ARBA00022723"/>
    </source>
</evidence>
<name>A0A852U1Q0_9ACTN</name>
<dbReference type="FunFam" id="1.10.630.10:FF:000018">
    <property type="entry name" value="Cytochrome P450 monooxygenase"/>
    <property type="match status" value="1"/>
</dbReference>
<evidence type="ECO:0000256" key="2">
    <source>
        <dbReference type="ARBA" id="ARBA00022617"/>
    </source>
</evidence>
<dbReference type="InterPro" id="IPR002397">
    <property type="entry name" value="Cyt_P450_B"/>
</dbReference>
<gene>
    <name evidence="9" type="ORF">HDA32_005171</name>
</gene>
<keyword evidence="10" id="KW-1185">Reference proteome</keyword>
<dbReference type="Proteomes" id="UP000589036">
    <property type="component" value="Unassembled WGS sequence"/>
</dbReference>
<evidence type="ECO:0000313" key="9">
    <source>
        <dbReference type="EMBL" id="NYE50051.1"/>
    </source>
</evidence>
<dbReference type="GO" id="GO:0020037">
    <property type="term" value="F:heme binding"/>
    <property type="evidence" value="ECO:0007669"/>
    <property type="project" value="InterPro"/>
</dbReference>
<reference evidence="9 10" key="1">
    <citation type="submission" date="2020-07" db="EMBL/GenBank/DDBJ databases">
        <title>Sequencing the genomes of 1000 actinobacteria strains.</title>
        <authorList>
            <person name="Klenk H.-P."/>
        </authorList>
    </citation>
    <scope>NUCLEOTIDE SEQUENCE [LARGE SCALE GENOMIC DNA]</scope>
    <source>
        <strain evidence="9 10">CXB654</strain>
    </source>
</reference>
<comment type="similarity">
    <text evidence="1 7">Belongs to the cytochrome P450 family.</text>
</comment>
<dbReference type="Gene3D" id="1.10.630.10">
    <property type="entry name" value="Cytochrome P450"/>
    <property type="match status" value="1"/>
</dbReference>
<evidence type="ECO:0000256" key="7">
    <source>
        <dbReference type="RuleBase" id="RU000461"/>
    </source>
</evidence>
<evidence type="ECO:0000313" key="10">
    <source>
        <dbReference type="Proteomes" id="UP000589036"/>
    </source>
</evidence>
<dbReference type="PRINTS" id="PR00385">
    <property type="entry name" value="P450"/>
</dbReference>
<feature type="compositionally biased region" description="Basic and acidic residues" evidence="8">
    <location>
        <begin position="383"/>
        <end position="396"/>
    </location>
</feature>
<dbReference type="PRINTS" id="PR00359">
    <property type="entry name" value="BP450"/>
</dbReference>
<dbReference type="SUPFAM" id="SSF48264">
    <property type="entry name" value="Cytochrome P450"/>
    <property type="match status" value="1"/>
</dbReference>
<evidence type="ECO:0000256" key="6">
    <source>
        <dbReference type="ARBA" id="ARBA00023033"/>
    </source>
</evidence>
<organism evidence="9 10">
    <name type="scientific">Spinactinospora alkalitolerans</name>
    <dbReference type="NCBI Taxonomy" id="687207"/>
    <lineage>
        <taxon>Bacteria</taxon>
        <taxon>Bacillati</taxon>
        <taxon>Actinomycetota</taxon>
        <taxon>Actinomycetes</taxon>
        <taxon>Streptosporangiales</taxon>
        <taxon>Nocardiopsidaceae</taxon>
        <taxon>Spinactinospora</taxon>
    </lineage>
</organism>
<accession>A0A852U1Q0</accession>
<sequence length="396" mass="42469">MVVEGLEAWALTRDRELRAALTDRRFKRNWRTWTALVEGEVSPDHPAAAMVYLDNMLTGDGADHRRLRGLISQGFTPRRVNALRPSIAATVERLLDGITAVPGPVDIRADLAYPLSLAVFGELFGIPAEEHGRLRQMVETAFSFAPLEQVRAMRADVDAYLDELVAAKQARPGGDAVSALIGARDRGDRLSTAELRDTLWLLITAGFETTASALANAVEMLLSNPDQLARLCAGALEWPIAVEEVLRQATGVAALPFLFAGEDITLAGHTIAAGEPVLLCYLAANLDSARYGPGAEEFDITRSRPRHLGFGHGPHVCLGAALARLELEVALSALFTRFPDISLADGSAASRAASVFINVPAAVRVRPGPAAVATGAPQPLTRKTPDHTDEGTRNRV</sequence>
<keyword evidence="2 7" id="KW-0349">Heme</keyword>
<proteinExistence type="inferred from homology"/>
<dbReference type="PANTHER" id="PTHR46696:SF1">
    <property type="entry name" value="CYTOCHROME P450 YJIB-RELATED"/>
    <property type="match status" value="1"/>
</dbReference>
<dbReference type="CDD" id="cd11029">
    <property type="entry name" value="CYP107-like"/>
    <property type="match status" value="1"/>
</dbReference>
<keyword evidence="3 7" id="KW-0479">Metal-binding</keyword>
<dbReference type="EMBL" id="JACCCC010000001">
    <property type="protein sequence ID" value="NYE50051.1"/>
    <property type="molecule type" value="Genomic_DNA"/>
</dbReference>
<dbReference type="GO" id="GO:0004497">
    <property type="term" value="F:monooxygenase activity"/>
    <property type="evidence" value="ECO:0007669"/>
    <property type="project" value="UniProtKB-KW"/>
</dbReference>
<evidence type="ECO:0000256" key="5">
    <source>
        <dbReference type="ARBA" id="ARBA00023004"/>
    </source>
</evidence>
<dbReference type="RefSeq" id="WP_312863327.1">
    <property type="nucleotide sequence ID" value="NZ_BAAAYY010000019.1"/>
</dbReference>
<dbReference type="Pfam" id="PF00067">
    <property type="entry name" value="p450"/>
    <property type="match status" value="2"/>
</dbReference>
<keyword evidence="5 7" id="KW-0408">Iron</keyword>
<evidence type="ECO:0000256" key="4">
    <source>
        <dbReference type="ARBA" id="ARBA00023002"/>
    </source>
</evidence>
<dbReference type="PANTHER" id="PTHR46696">
    <property type="entry name" value="P450, PUTATIVE (EUROFUNG)-RELATED"/>
    <property type="match status" value="1"/>
</dbReference>
<dbReference type="InterPro" id="IPR001128">
    <property type="entry name" value="Cyt_P450"/>
</dbReference>
<feature type="region of interest" description="Disordered" evidence="8">
    <location>
        <begin position="370"/>
        <end position="396"/>
    </location>
</feature>
<protein>
    <submittedName>
        <fullName evidence="9">Cytochrome P450</fullName>
    </submittedName>
</protein>
<comment type="caution">
    <text evidence="9">The sequence shown here is derived from an EMBL/GenBank/DDBJ whole genome shotgun (WGS) entry which is preliminary data.</text>
</comment>
<dbReference type="AlphaFoldDB" id="A0A852U1Q0"/>
<keyword evidence="6 7" id="KW-0503">Monooxygenase</keyword>
<evidence type="ECO:0000256" key="1">
    <source>
        <dbReference type="ARBA" id="ARBA00010617"/>
    </source>
</evidence>
<dbReference type="PROSITE" id="PS00086">
    <property type="entry name" value="CYTOCHROME_P450"/>
    <property type="match status" value="1"/>
</dbReference>
<keyword evidence="4 7" id="KW-0560">Oxidoreductase</keyword>